<protein>
    <recommendedName>
        <fullName evidence="7">Citrate synthase</fullName>
    </recommendedName>
</protein>
<dbReference type="InterPro" id="IPR002020">
    <property type="entry name" value="Citrate_synthase"/>
</dbReference>
<sequence>MATPVADPLAGHPRYRKIKDINKGSFGFVVLAENLETREQVAIKFTRVDTDSDVKHAHREIMNHQRLLHPHVVQLKEVFAAQPFLALVMEFVPNGDMFQYVVSRRGLPESEARWFFQQLMLGMDYCHRKGVMSRDIKLENTLLVLQPDKKPLLKLCDFGYCKSDLDSIAKSKVGTPGYTAPEVIQNVRGYDGKMADIWSAGVMLYTMLFARYPFERPEDKKLDQHARLQRILHRIIKVDFEFPERATNISDACKDLIRKILVADPIKRMTIAQIFQHPWVQQDLPPGSVAYNDWALELQVQPAQSNEEVRAVVGLVHSAARQDRQAGMGLGGDEDIDITSQDLADVVEFPVLLDSNGDKFINIRKLQPSTGMCTFDPGFGSTASCESSITYIDGNKGVLLYRGYPIEELAAEGDFIDSTFLLLHGELPSKQEKQLFEREIKYHTLVHEQLIQFYRGFRHDAHPMAIMCGVVGALSAFYPEVAEVKNPAQQLRACYRLIAKMPTLAAMAYKTSIGQPIIYPRNDLNYAENFLHMMFAVPSERYEVDPELAKALEIIFILHLDHEQNASTSTVRTAGSSQANPFACVASGIAALWGPAHGGANEAVLKILQEIDRLGGVESIPTMVNRAKDKNDPFRLMGFGHRVYKSYDPRAKLMRQVTYRVLEKLGRKDSLLDIAMELEKIALQDEYFVKRSLYPNVDFYSGIVLRALGIPVEMYTVLFAMARTVGWVAQWKEMVAEVSGRITRPRQIYTGELRRKFIPVYERQLSGRISVPSDFKEAAALSGDAEKLAAELRLLPPPPAVLAPVAGCSPLLAAIIGGSPDCVSMLCKLCGGVNKAFESDLDVRALRAHFPDLWPQSVGAHMCRQGHLPLQSAVRLGQYSAAHVLLDACANARALEPYAHTSVLGSFEQRSYSYCSGSDLSDADNFAASATPLLRRLLQAGADPLAPQHRTLRRLLQLDTPKPNARAPWVLLAHSPAAILGCPLLLNLEHAGSSLKSYERARNQLPDASFLRPSLLHDMGRRLDIAEALGAAGYGALRCSGQGRRPALPQGVPAWQAELLLERWGDGGPSLLRPALGWSLDPLASASPARYMPAGGNRLLVLAAERPELGPGTLRRFPARLQAAVQALLLISQHGKAMRPQQELSVEQLAVLCAWQRQQAFSVLAAGEAEAACSGAVHLWPRAHLWQPLAELDEDESTVHQLAASPAGQQSAGDAALQRLRTSEAQLDARLMAGGMALPEALLEPHTMTRLPREVVLRILQMAAYPLSSWVAAEDCQLTPHEAADAAALRRRTAELMGDFAPAAVHPLS</sequence>
<dbReference type="CDD" id="cd06114">
    <property type="entry name" value="EcCS_like"/>
    <property type="match status" value="1"/>
</dbReference>
<dbReference type="InterPro" id="IPR011009">
    <property type="entry name" value="Kinase-like_dom_sf"/>
</dbReference>
<name>A0A2P6VNY0_9CHLO</name>
<evidence type="ECO:0000256" key="6">
    <source>
        <dbReference type="ARBA" id="ARBA00022840"/>
    </source>
</evidence>
<keyword evidence="5" id="KW-0547">Nucleotide-binding</keyword>
<dbReference type="FunFam" id="1.10.230.10:FF:000002">
    <property type="entry name" value="Citrate synthase"/>
    <property type="match status" value="1"/>
</dbReference>
<gene>
    <name evidence="9" type="ORF">C2E20_1229</name>
</gene>
<dbReference type="PRINTS" id="PR00143">
    <property type="entry name" value="CITRTSNTHASE"/>
</dbReference>
<proteinExistence type="inferred from homology"/>
<dbReference type="Pfam" id="PF00285">
    <property type="entry name" value="Citrate_synt"/>
    <property type="match status" value="1"/>
</dbReference>
<evidence type="ECO:0000256" key="5">
    <source>
        <dbReference type="ARBA" id="ARBA00022741"/>
    </source>
</evidence>
<evidence type="ECO:0000256" key="7">
    <source>
        <dbReference type="RuleBase" id="RU000441"/>
    </source>
</evidence>
<dbReference type="InterPro" id="IPR016142">
    <property type="entry name" value="Citrate_synth-like_lrg_a-sub"/>
</dbReference>
<evidence type="ECO:0000256" key="1">
    <source>
        <dbReference type="ARBA" id="ARBA00004751"/>
    </source>
</evidence>
<dbReference type="SUPFAM" id="SSF48256">
    <property type="entry name" value="Citrate synthase"/>
    <property type="match status" value="1"/>
</dbReference>
<evidence type="ECO:0000313" key="9">
    <source>
        <dbReference type="EMBL" id="PSC75806.1"/>
    </source>
</evidence>
<dbReference type="OrthoDB" id="435022at2759"/>
<dbReference type="GO" id="GO:0046912">
    <property type="term" value="F:acyltransferase activity, acyl groups converted into alkyl on transfer"/>
    <property type="evidence" value="ECO:0007669"/>
    <property type="project" value="InterPro"/>
</dbReference>
<evidence type="ECO:0000256" key="2">
    <source>
        <dbReference type="ARBA" id="ARBA00010566"/>
    </source>
</evidence>
<dbReference type="InterPro" id="IPR016143">
    <property type="entry name" value="Citrate_synth-like_sm_a-sub"/>
</dbReference>
<comment type="similarity">
    <text evidence="2 7">Belongs to the citrate synthase family.</text>
</comment>
<dbReference type="SMART" id="SM00220">
    <property type="entry name" value="S_TKc"/>
    <property type="match status" value="1"/>
</dbReference>
<keyword evidence="4 7" id="KW-0808">Transferase</keyword>
<dbReference type="PROSITE" id="PS50011">
    <property type="entry name" value="PROTEIN_KINASE_DOM"/>
    <property type="match status" value="1"/>
</dbReference>
<dbReference type="Gene3D" id="2.20.28.60">
    <property type="match status" value="1"/>
</dbReference>
<dbReference type="PANTHER" id="PTHR42871:SF1">
    <property type="entry name" value="CITRATE SYNTHASE"/>
    <property type="match status" value="1"/>
</dbReference>
<dbReference type="InterPro" id="IPR019810">
    <property type="entry name" value="Citrate_synthase_AS"/>
</dbReference>
<accession>A0A2P6VNY0</accession>
<keyword evidence="6" id="KW-0067">ATP-binding</keyword>
<dbReference type="SUPFAM" id="SSF56112">
    <property type="entry name" value="Protein kinase-like (PK-like)"/>
    <property type="match status" value="1"/>
</dbReference>
<dbReference type="GO" id="GO:0004672">
    <property type="term" value="F:protein kinase activity"/>
    <property type="evidence" value="ECO:0007669"/>
    <property type="project" value="InterPro"/>
</dbReference>
<dbReference type="PROSITE" id="PS00480">
    <property type="entry name" value="CITRATE_SYNTHASE"/>
    <property type="match status" value="1"/>
</dbReference>
<evidence type="ECO:0000313" key="10">
    <source>
        <dbReference type="Proteomes" id="UP000239649"/>
    </source>
</evidence>
<dbReference type="InterPro" id="IPR000719">
    <property type="entry name" value="Prot_kinase_dom"/>
</dbReference>
<feature type="domain" description="Protein kinase" evidence="8">
    <location>
        <begin position="15"/>
        <end position="280"/>
    </location>
</feature>
<dbReference type="Gene3D" id="1.10.510.10">
    <property type="entry name" value="Transferase(Phosphotransferase) domain 1"/>
    <property type="match status" value="1"/>
</dbReference>
<dbReference type="InterPro" id="IPR036770">
    <property type="entry name" value="Ankyrin_rpt-contain_sf"/>
</dbReference>
<dbReference type="GO" id="GO:0005737">
    <property type="term" value="C:cytoplasm"/>
    <property type="evidence" value="ECO:0007669"/>
    <property type="project" value="InterPro"/>
</dbReference>
<keyword evidence="3" id="KW-0816">Tricarboxylic acid cycle</keyword>
<dbReference type="InterPro" id="IPR010953">
    <property type="entry name" value="Citrate_synthase_typ-I"/>
</dbReference>
<dbReference type="SUPFAM" id="SSF48403">
    <property type="entry name" value="Ankyrin repeat"/>
    <property type="match status" value="1"/>
</dbReference>
<reference evidence="9 10" key="1">
    <citation type="journal article" date="2018" name="Plant J.">
        <title>Genome sequences of Chlorella sorokiniana UTEX 1602 and Micractinium conductrix SAG 241.80: implications to maltose excretion by a green alga.</title>
        <authorList>
            <person name="Arriola M.B."/>
            <person name="Velmurugan N."/>
            <person name="Zhang Y."/>
            <person name="Plunkett M.H."/>
            <person name="Hondzo H."/>
            <person name="Barney B.M."/>
        </authorList>
    </citation>
    <scope>NUCLEOTIDE SEQUENCE [LARGE SCALE GENOMIC DNA]</scope>
    <source>
        <strain evidence="9 10">SAG 241.80</strain>
    </source>
</reference>
<dbReference type="SMART" id="SM00248">
    <property type="entry name" value="ANK"/>
    <property type="match status" value="2"/>
</dbReference>
<comment type="caution">
    <text evidence="9">The sequence shown here is derived from an EMBL/GenBank/DDBJ whole genome shotgun (WGS) entry which is preliminary data.</text>
</comment>
<organism evidence="9 10">
    <name type="scientific">Micractinium conductrix</name>
    <dbReference type="NCBI Taxonomy" id="554055"/>
    <lineage>
        <taxon>Eukaryota</taxon>
        <taxon>Viridiplantae</taxon>
        <taxon>Chlorophyta</taxon>
        <taxon>core chlorophytes</taxon>
        <taxon>Trebouxiophyceae</taxon>
        <taxon>Chlorellales</taxon>
        <taxon>Chlorellaceae</taxon>
        <taxon>Chlorella clade</taxon>
        <taxon>Micractinium</taxon>
    </lineage>
</organism>
<dbReference type="NCBIfam" id="TIGR01798">
    <property type="entry name" value="cit_synth_I"/>
    <property type="match status" value="1"/>
</dbReference>
<dbReference type="NCBIfam" id="NF004126">
    <property type="entry name" value="PRK05614.1"/>
    <property type="match status" value="1"/>
</dbReference>
<dbReference type="Gene3D" id="1.25.40.20">
    <property type="entry name" value="Ankyrin repeat-containing domain"/>
    <property type="match status" value="1"/>
</dbReference>
<dbReference type="PANTHER" id="PTHR42871">
    <property type="entry name" value="CITRATE SYNTHASE"/>
    <property type="match status" value="1"/>
</dbReference>
<dbReference type="InterPro" id="IPR002110">
    <property type="entry name" value="Ankyrin_rpt"/>
</dbReference>
<keyword evidence="10" id="KW-1185">Reference proteome</keyword>
<dbReference type="GO" id="GO:0005524">
    <property type="term" value="F:ATP binding"/>
    <property type="evidence" value="ECO:0007669"/>
    <property type="project" value="UniProtKB-KW"/>
</dbReference>
<dbReference type="GO" id="GO:0006099">
    <property type="term" value="P:tricarboxylic acid cycle"/>
    <property type="evidence" value="ECO:0007669"/>
    <property type="project" value="UniProtKB-UniPathway"/>
</dbReference>
<evidence type="ECO:0000256" key="4">
    <source>
        <dbReference type="ARBA" id="ARBA00022679"/>
    </source>
</evidence>
<evidence type="ECO:0000259" key="8">
    <source>
        <dbReference type="PROSITE" id="PS50011"/>
    </source>
</evidence>
<dbReference type="Gene3D" id="1.10.580.10">
    <property type="entry name" value="Citrate Synthase, domain 1"/>
    <property type="match status" value="1"/>
</dbReference>
<dbReference type="EMBL" id="LHPF02000002">
    <property type="protein sequence ID" value="PSC75806.1"/>
    <property type="molecule type" value="Genomic_DNA"/>
</dbReference>
<dbReference type="UniPathway" id="UPA00223">
    <property type="reaction ID" value="UER00717"/>
</dbReference>
<comment type="pathway">
    <text evidence="1">Carbohydrate metabolism; tricarboxylic acid cycle; isocitrate from oxaloacetate: step 1/2.</text>
</comment>
<dbReference type="CDD" id="cd14003">
    <property type="entry name" value="STKc_AMPK-like"/>
    <property type="match status" value="1"/>
</dbReference>
<dbReference type="FunFam" id="1.10.510.10:FF:000571">
    <property type="entry name" value="Maternal embryonic leucine zipper kinase"/>
    <property type="match status" value="1"/>
</dbReference>
<dbReference type="STRING" id="554055.A0A2P6VNY0"/>
<dbReference type="Gene3D" id="1.10.230.10">
    <property type="entry name" value="Cytochrome P450-Terp, domain 2"/>
    <property type="match status" value="1"/>
</dbReference>
<dbReference type="Proteomes" id="UP000239649">
    <property type="component" value="Unassembled WGS sequence"/>
</dbReference>
<dbReference type="InterPro" id="IPR036969">
    <property type="entry name" value="Citrate_synthase_sf"/>
</dbReference>
<evidence type="ECO:0000256" key="3">
    <source>
        <dbReference type="ARBA" id="ARBA00022532"/>
    </source>
</evidence>
<dbReference type="Pfam" id="PF00069">
    <property type="entry name" value="Pkinase"/>
    <property type="match status" value="1"/>
</dbReference>